<keyword evidence="2" id="KW-1185">Reference proteome</keyword>
<organism evidence="1 2">
    <name type="scientific">Microtetraspora malaysiensis</name>
    <dbReference type="NCBI Taxonomy" id="161358"/>
    <lineage>
        <taxon>Bacteria</taxon>
        <taxon>Bacillati</taxon>
        <taxon>Actinomycetota</taxon>
        <taxon>Actinomycetes</taxon>
        <taxon>Streptosporangiales</taxon>
        <taxon>Streptosporangiaceae</taxon>
        <taxon>Microtetraspora</taxon>
    </lineage>
</organism>
<evidence type="ECO:0000313" key="2">
    <source>
        <dbReference type="Proteomes" id="UP001602013"/>
    </source>
</evidence>
<dbReference type="InterPro" id="IPR037883">
    <property type="entry name" value="Knr4/Smi1-like_sf"/>
</dbReference>
<protein>
    <recommendedName>
        <fullName evidence="3">Knr4/Smi1-like domain-containing protein</fullName>
    </recommendedName>
</protein>
<dbReference type="SUPFAM" id="SSF160631">
    <property type="entry name" value="SMI1/KNR4-like"/>
    <property type="match status" value="1"/>
</dbReference>
<dbReference type="Proteomes" id="UP001602013">
    <property type="component" value="Unassembled WGS sequence"/>
</dbReference>
<dbReference type="RefSeq" id="WP_387417027.1">
    <property type="nucleotide sequence ID" value="NZ_JBIASD010000036.1"/>
</dbReference>
<evidence type="ECO:0008006" key="3">
    <source>
        <dbReference type="Google" id="ProtNLM"/>
    </source>
</evidence>
<dbReference type="EMBL" id="JBIASD010000036">
    <property type="protein sequence ID" value="MFF3670822.1"/>
    <property type="molecule type" value="Genomic_DNA"/>
</dbReference>
<gene>
    <name evidence="1" type="ORF">ACFYXI_35060</name>
</gene>
<accession>A0ABW6T0L6</accession>
<reference evidence="1 2" key="1">
    <citation type="submission" date="2024-10" db="EMBL/GenBank/DDBJ databases">
        <title>The Natural Products Discovery Center: Release of the First 8490 Sequenced Strains for Exploring Actinobacteria Biosynthetic Diversity.</title>
        <authorList>
            <person name="Kalkreuter E."/>
            <person name="Kautsar S.A."/>
            <person name="Yang D."/>
            <person name="Bader C.D."/>
            <person name="Teijaro C.N."/>
            <person name="Fluegel L."/>
            <person name="Davis C.M."/>
            <person name="Simpson J.R."/>
            <person name="Lauterbach L."/>
            <person name="Steele A.D."/>
            <person name="Gui C."/>
            <person name="Meng S."/>
            <person name="Li G."/>
            <person name="Viehrig K."/>
            <person name="Ye F."/>
            <person name="Su P."/>
            <person name="Kiefer A.F."/>
            <person name="Nichols A."/>
            <person name="Cepeda A.J."/>
            <person name="Yan W."/>
            <person name="Fan B."/>
            <person name="Jiang Y."/>
            <person name="Adhikari A."/>
            <person name="Zheng C.-J."/>
            <person name="Schuster L."/>
            <person name="Cowan T.M."/>
            <person name="Smanski M.J."/>
            <person name="Chevrette M.G."/>
            <person name="De Carvalho L.P.S."/>
            <person name="Shen B."/>
        </authorList>
    </citation>
    <scope>NUCLEOTIDE SEQUENCE [LARGE SCALE GENOMIC DNA]</scope>
    <source>
        <strain evidence="1 2">NPDC002173</strain>
    </source>
</reference>
<proteinExistence type="predicted"/>
<sequence>MPSAVAQITELISRRATPQSRNWEAVENELGTPLPNDYKQLADIYGAGVFDETFWLLEPGCHHNRDLDLAFVIKECDEVLAYLWKLEPKPTELDDDGARVLPWAFCEGSGHFLYWLVRPGQAPDDWTVMLNEGRGPEWESHSLSCSQFLFAAMTGDIDSVYFTGPLATPHQFQPITDFI</sequence>
<name>A0ABW6T0L6_9ACTN</name>
<evidence type="ECO:0000313" key="1">
    <source>
        <dbReference type="EMBL" id="MFF3670822.1"/>
    </source>
</evidence>
<comment type="caution">
    <text evidence="1">The sequence shown here is derived from an EMBL/GenBank/DDBJ whole genome shotgun (WGS) entry which is preliminary data.</text>
</comment>